<feature type="transmembrane region" description="Helical" evidence="1">
    <location>
        <begin position="17"/>
        <end position="35"/>
    </location>
</feature>
<feature type="transmembrane region" description="Helical" evidence="1">
    <location>
        <begin position="41"/>
        <end position="58"/>
    </location>
</feature>
<dbReference type="OrthoDB" id="3817502at2"/>
<protein>
    <submittedName>
        <fullName evidence="2">Uncharacterized protein</fullName>
    </submittedName>
</protein>
<keyword evidence="3" id="KW-1185">Reference proteome</keyword>
<accession>A0A239LFU4</accession>
<gene>
    <name evidence="2" type="ORF">SAMN05421757_109182</name>
</gene>
<evidence type="ECO:0000313" key="3">
    <source>
        <dbReference type="Proteomes" id="UP000198426"/>
    </source>
</evidence>
<proteinExistence type="predicted"/>
<dbReference type="RefSeq" id="WP_089234920.1">
    <property type="nucleotide sequence ID" value="NZ_FZOY01000009.1"/>
</dbReference>
<dbReference type="AlphaFoldDB" id="A0A239LFU4"/>
<dbReference type="EMBL" id="FZOY01000009">
    <property type="protein sequence ID" value="SNT28788.1"/>
    <property type="molecule type" value="Genomic_DNA"/>
</dbReference>
<feature type="transmembrane region" description="Helical" evidence="1">
    <location>
        <begin position="97"/>
        <end position="114"/>
    </location>
</feature>
<keyword evidence="1" id="KW-0472">Membrane</keyword>
<keyword evidence="1" id="KW-0812">Transmembrane</keyword>
<reference evidence="2 3" key="1">
    <citation type="submission" date="2017-06" db="EMBL/GenBank/DDBJ databases">
        <authorList>
            <person name="Kim H.J."/>
            <person name="Triplett B.A."/>
        </authorList>
    </citation>
    <scope>NUCLEOTIDE SEQUENCE [LARGE SCALE GENOMIC DNA]</scope>
    <source>
        <strain evidence="2 3">DSM 29339</strain>
    </source>
</reference>
<name>A0A239LFU4_9RHOB</name>
<evidence type="ECO:0000313" key="2">
    <source>
        <dbReference type="EMBL" id="SNT28788.1"/>
    </source>
</evidence>
<evidence type="ECO:0000256" key="1">
    <source>
        <dbReference type="SAM" id="Phobius"/>
    </source>
</evidence>
<feature type="transmembrane region" description="Helical" evidence="1">
    <location>
        <begin position="121"/>
        <end position="138"/>
    </location>
</feature>
<keyword evidence="1" id="KW-1133">Transmembrane helix</keyword>
<sequence>MALRDGPSARHIAPSRGLAWIGLCILAAVLLLSAIPGSSLGWSGVRLVAFLGAGLVLAGTFRSTALAGILLVGIIVCVEVLALLAPGETAARAWDRVLWSAAGTLTALALTILWQRSPGRGALAAVAIVSAGAFAWLLETLPGSALTPLSGKSGTLHYTVNHAKDFPAAFRIGFNLADVSSAAALDGLPEGAKGVLWTRNGYNSTCTWQRDDASLVELVHQVKGHPKFSGIYFISDVPRPSTCPDAPQRIAERTALIHKEDPNGRTFIAISGGYYYQEEFAQLAQSADLIGVVVYPCNTKIGGCDMAKIDERVGRALDAGIPKERLVPVLQAFGQACTIDQKNFYLAPTKQQLAEILARWDVLLPPETRPFDMTYSWGMQENQSCPSLAMLDGSDYPDLQSSFRTYFARMNR</sequence>
<dbReference type="Proteomes" id="UP000198426">
    <property type="component" value="Unassembled WGS sequence"/>
</dbReference>
<organism evidence="2 3">
    <name type="scientific">Tropicimonas sediminicola</name>
    <dbReference type="NCBI Taxonomy" id="1031541"/>
    <lineage>
        <taxon>Bacteria</taxon>
        <taxon>Pseudomonadati</taxon>
        <taxon>Pseudomonadota</taxon>
        <taxon>Alphaproteobacteria</taxon>
        <taxon>Rhodobacterales</taxon>
        <taxon>Roseobacteraceae</taxon>
        <taxon>Tropicimonas</taxon>
    </lineage>
</organism>
<feature type="transmembrane region" description="Helical" evidence="1">
    <location>
        <begin position="65"/>
        <end position="85"/>
    </location>
</feature>